<dbReference type="OrthoDB" id="1737049at2759"/>
<feature type="domain" description="ENT" evidence="4">
    <location>
        <begin position="1"/>
        <end position="88"/>
    </location>
</feature>
<dbReference type="CDD" id="cd20404">
    <property type="entry name" value="Tudor_Agenet_AtEML-like"/>
    <property type="match status" value="1"/>
</dbReference>
<dbReference type="SMART" id="SM00743">
    <property type="entry name" value="Agenet"/>
    <property type="match status" value="1"/>
</dbReference>
<evidence type="ECO:0000256" key="2">
    <source>
        <dbReference type="ARBA" id="ARBA00023242"/>
    </source>
</evidence>
<feature type="non-terminal residue" evidence="5">
    <location>
        <position position="276"/>
    </location>
</feature>
<reference evidence="5 6" key="1">
    <citation type="journal article" date="2013" name="BMC Genomics">
        <title>The miniature genome of a carnivorous plant Genlisea aurea contains a low number of genes and short non-coding sequences.</title>
        <authorList>
            <person name="Leushkin E.V."/>
            <person name="Sutormin R.A."/>
            <person name="Nabieva E.R."/>
            <person name="Penin A.A."/>
            <person name="Kondrashov A.S."/>
            <person name="Logacheva M.D."/>
        </authorList>
    </citation>
    <scope>NUCLEOTIDE SEQUENCE [LARGE SCALE GENOMIC DNA]</scope>
</reference>
<dbReference type="PROSITE" id="PS51138">
    <property type="entry name" value="ENT"/>
    <property type="match status" value="1"/>
</dbReference>
<dbReference type="GO" id="GO:0050832">
    <property type="term" value="P:defense response to fungus"/>
    <property type="evidence" value="ECO:0007669"/>
    <property type="project" value="InterPro"/>
</dbReference>
<dbReference type="Gene3D" id="2.30.30.140">
    <property type="match status" value="1"/>
</dbReference>
<comment type="subcellular location">
    <subcellularLocation>
        <location evidence="1">Nucleus</location>
    </subcellularLocation>
</comment>
<dbReference type="EMBL" id="AUSU01006847">
    <property type="protein sequence ID" value="EPS61438.1"/>
    <property type="molecule type" value="Genomic_DNA"/>
</dbReference>
<keyword evidence="6" id="KW-1185">Reference proteome</keyword>
<dbReference type="SUPFAM" id="SSF158639">
    <property type="entry name" value="ENT-like"/>
    <property type="match status" value="1"/>
</dbReference>
<dbReference type="InterPro" id="IPR036142">
    <property type="entry name" value="ENT_dom-like_sf"/>
</dbReference>
<dbReference type="InterPro" id="IPR014002">
    <property type="entry name" value="Agenet_dom_plant"/>
</dbReference>
<dbReference type="PANTHER" id="PTHR33432">
    <property type="entry name" value="PROTEIN EMSY-LIKE 4"/>
    <property type="match status" value="1"/>
</dbReference>
<sequence>MEAEIHNLEQIAYGAVLRAFKAQSDALSWEKEGLITELRKELRVSDDEHRELLTEVNADDLIRRIREWRETGGNHNVVAPPGVTQLVSSQLPSPSVSGSRKRQKIPLSGNPFGVSSQSFPLTPSGKWGPASARRPTAAGQTPFSLAKPTQYQFGDQMSEASLIGRRVMIKWPADNIFYEALITEYNALDGRHALVYDSNTPNATLEWVNIKEVPPEDIRWVGEDPVMFRSGEAGGRGRLMNQFGNEIRSQHDVIKVDDYEEIEILNTDILIKKVTK</sequence>
<evidence type="ECO:0000313" key="5">
    <source>
        <dbReference type="EMBL" id="EPS61438.1"/>
    </source>
</evidence>
<evidence type="ECO:0000256" key="1">
    <source>
        <dbReference type="ARBA" id="ARBA00004123"/>
    </source>
</evidence>
<evidence type="ECO:0000313" key="6">
    <source>
        <dbReference type="Proteomes" id="UP000015453"/>
    </source>
</evidence>
<keyword evidence="2" id="KW-0539">Nucleus</keyword>
<dbReference type="Pfam" id="PF03735">
    <property type="entry name" value="ENT"/>
    <property type="match status" value="1"/>
</dbReference>
<dbReference type="SUPFAM" id="SSF63748">
    <property type="entry name" value="Tudor/PWWP/MBT"/>
    <property type="match status" value="1"/>
</dbReference>
<accession>S8DF93</accession>
<dbReference type="Gene3D" id="1.10.1240.40">
    <property type="entry name" value="ENT domain"/>
    <property type="match status" value="1"/>
</dbReference>
<feature type="region of interest" description="Disordered" evidence="3">
    <location>
        <begin position="88"/>
        <end position="143"/>
    </location>
</feature>
<feature type="compositionally biased region" description="Low complexity" evidence="3">
    <location>
        <begin position="88"/>
        <end position="97"/>
    </location>
</feature>
<gene>
    <name evidence="5" type="ORF">M569_13358</name>
</gene>
<evidence type="ECO:0000259" key="4">
    <source>
        <dbReference type="PROSITE" id="PS51138"/>
    </source>
</evidence>
<comment type="caution">
    <text evidence="5">The sequence shown here is derived from an EMBL/GenBank/DDBJ whole genome shotgun (WGS) entry which is preliminary data.</text>
</comment>
<protein>
    <recommendedName>
        <fullName evidence="4">ENT domain-containing protein</fullName>
    </recommendedName>
</protein>
<evidence type="ECO:0000256" key="3">
    <source>
        <dbReference type="SAM" id="MobiDB-lite"/>
    </source>
</evidence>
<name>S8DF93_9LAMI</name>
<dbReference type="Proteomes" id="UP000015453">
    <property type="component" value="Unassembled WGS sequence"/>
</dbReference>
<proteinExistence type="predicted"/>
<organism evidence="5 6">
    <name type="scientific">Genlisea aurea</name>
    <dbReference type="NCBI Taxonomy" id="192259"/>
    <lineage>
        <taxon>Eukaryota</taxon>
        <taxon>Viridiplantae</taxon>
        <taxon>Streptophyta</taxon>
        <taxon>Embryophyta</taxon>
        <taxon>Tracheophyta</taxon>
        <taxon>Spermatophyta</taxon>
        <taxon>Magnoliopsida</taxon>
        <taxon>eudicotyledons</taxon>
        <taxon>Gunneridae</taxon>
        <taxon>Pentapetalae</taxon>
        <taxon>asterids</taxon>
        <taxon>lamiids</taxon>
        <taxon>Lamiales</taxon>
        <taxon>Lentibulariaceae</taxon>
        <taxon>Genlisea</taxon>
    </lineage>
</organism>
<dbReference type="SMART" id="SM01191">
    <property type="entry name" value="ENT"/>
    <property type="match status" value="1"/>
</dbReference>
<dbReference type="GO" id="GO:0005634">
    <property type="term" value="C:nucleus"/>
    <property type="evidence" value="ECO:0007669"/>
    <property type="project" value="UniProtKB-SubCell"/>
</dbReference>
<dbReference type="InterPro" id="IPR005491">
    <property type="entry name" value="ENT_dom"/>
</dbReference>
<dbReference type="AlphaFoldDB" id="S8DF93"/>
<dbReference type="InterPro" id="IPR033485">
    <property type="entry name" value="EMSY-LIKE_plant"/>
</dbReference>
<dbReference type="PANTHER" id="PTHR33432:SF27">
    <property type="entry name" value="PROTEIN EMSY-LIKE 3"/>
    <property type="match status" value="1"/>
</dbReference>